<dbReference type="VEuPathDB" id="FungiDB:FOXG_22322"/>
<name>A0A0J9W7Q3_FUSO4</name>
<keyword evidence="1" id="KW-0472">Membrane</keyword>
<keyword evidence="1" id="KW-1133">Transmembrane helix</keyword>
<proteinExistence type="predicted"/>
<dbReference type="AlphaFoldDB" id="A0A0J9W7Q3"/>
<feature type="transmembrane region" description="Helical" evidence="1">
    <location>
        <begin position="58"/>
        <end position="76"/>
    </location>
</feature>
<feature type="transmembrane region" description="Helical" evidence="1">
    <location>
        <begin position="181"/>
        <end position="211"/>
    </location>
</feature>
<dbReference type="RefSeq" id="XP_018256696.1">
    <property type="nucleotide sequence ID" value="XM_018402725.1"/>
</dbReference>
<protein>
    <submittedName>
        <fullName evidence="2">Uncharacterized protein</fullName>
    </submittedName>
</protein>
<reference evidence="2" key="1">
    <citation type="submission" date="2007-04" db="EMBL/GenBank/DDBJ databases">
        <authorList>
            <consortium name="The Broad Institute Genome Sequencing Platform"/>
            <person name="Birren B."/>
            <person name="Lander E."/>
            <person name="Galagan J."/>
            <person name="Nusbaum C."/>
            <person name="Devon K."/>
            <person name="Ma L.-J."/>
            <person name="Jaffe D."/>
            <person name="Butler J."/>
            <person name="Alvarez P."/>
            <person name="Gnerre S."/>
            <person name="Grabherr M."/>
            <person name="Kleber M."/>
            <person name="Mauceli E."/>
            <person name="Brockman W."/>
            <person name="MacCallum I.A."/>
            <person name="Young S."/>
            <person name="LaButti K."/>
            <person name="DeCaprio D."/>
            <person name="Crawford M."/>
            <person name="Koehrsen M."/>
            <person name="Engels R."/>
            <person name="Montgomery P."/>
            <person name="Pearson M."/>
            <person name="Howarth C."/>
            <person name="Larson L."/>
            <person name="White J."/>
            <person name="O'Leary S."/>
            <person name="Kodira C."/>
            <person name="Zeng Q."/>
            <person name="Yandava C."/>
            <person name="Alvarado L."/>
            <person name="Kistler C."/>
            <person name="Shim W.-B."/>
            <person name="Kang S."/>
            <person name="Woloshuk C."/>
        </authorList>
    </citation>
    <scope>NUCLEOTIDE SEQUENCE</scope>
    <source>
        <strain evidence="2">4287</strain>
    </source>
</reference>
<evidence type="ECO:0000256" key="1">
    <source>
        <dbReference type="SAM" id="Phobius"/>
    </source>
</evidence>
<evidence type="ECO:0000313" key="3">
    <source>
        <dbReference type="Proteomes" id="UP000009097"/>
    </source>
</evidence>
<organism evidence="2 3">
    <name type="scientific">Fusarium oxysporum f. sp. lycopersici (strain 4287 / CBS 123668 / FGSC 9935 / NRRL 34936)</name>
    <name type="common">Fusarium vascular wilt of tomato</name>
    <dbReference type="NCBI Taxonomy" id="426428"/>
    <lineage>
        <taxon>Eukaryota</taxon>
        <taxon>Fungi</taxon>
        <taxon>Dikarya</taxon>
        <taxon>Ascomycota</taxon>
        <taxon>Pezizomycotina</taxon>
        <taxon>Sordariomycetes</taxon>
        <taxon>Hypocreomycetidae</taxon>
        <taxon>Hypocreales</taxon>
        <taxon>Nectriaceae</taxon>
        <taxon>Fusarium</taxon>
        <taxon>Fusarium oxysporum species complex</taxon>
    </lineage>
</organism>
<reference evidence="2" key="2">
    <citation type="journal article" date="2010" name="Nature">
        <title>Comparative genomics reveals mobile pathogenicity chromosomes in Fusarium.</title>
        <authorList>
            <person name="Ma L.J."/>
            <person name="van der Does H.C."/>
            <person name="Borkovich K.A."/>
            <person name="Coleman J.J."/>
            <person name="Daboussi M.J."/>
            <person name="Di Pietro A."/>
            <person name="Dufresne M."/>
            <person name="Freitag M."/>
            <person name="Grabherr M."/>
            <person name="Henrissat B."/>
            <person name="Houterman P.M."/>
            <person name="Kang S."/>
            <person name="Shim W.B."/>
            <person name="Woloshuk C."/>
            <person name="Xie X."/>
            <person name="Xu J.R."/>
            <person name="Antoniw J."/>
            <person name="Baker S.E."/>
            <person name="Bluhm B.H."/>
            <person name="Breakspear A."/>
            <person name="Brown D.W."/>
            <person name="Butchko R.A."/>
            <person name="Chapman S."/>
            <person name="Coulson R."/>
            <person name="Coutinho P.M."/>
            <person name="Danchin E.G."/>
            <person name="Diener A."/>
            <person name="Gale L.R."/>
            <person name="Gardiner D.M."/>
            <person name="Goff S."/>
            <person name="Hammond-Kosack K.E."/>
            <person name="Hilburn K."/>
            <person name="Hua-Van A."/>
            <person name="Jonkers W."/>
            <person name="Kazan K."/>
            <person name="Kodira C.D."/>
            <person name="Koehrsen M."/>
            <person name="Kumar L."/>
            <person name="Lee Y.H."/>
            <person name="Li L."/>
            <person name="Manners J.M."/>
            <person name="Miranda-Saavedra D."/>
            <person name="Mukherjee M."/>
            <person name="Park G."/>
            <person name="Park J."/>
            <person name="Park S.Y."/>
            <person name="Proctor R.H."/>
            <person name="Regev A."/>
            <person name="Ruiz-Roldan M.C."/>
            <person name="Sain D."/>
            <person name="Sakthikumar S."/>
            <person name="Sykes S."/>
            <person name="Schwartz D.C."/>
            <person name="Turgeon B.G."/>
            <person name="Wapinski I."/>
            <person name="Yoder O."/>
            <person name="Young S."/>
            <person name="Zeng Q."/>
            <person name="Zhou S."/>
            <person name="Galagan J."/>
            <person name="Cuomo C.A."/>
            <person name="Kistler H.C."/>
            <person name="Rep M."/>
        </authorList>
    </citation>
    <scope>NUCLEOTIDE SEQUENCE [LARGE SCALE GENOMIC DNA]</scope>
    <source>
        <strain evidence="2">4287</strain>
    </source>
</reference>
<gene>
    <name evidence="2" type="ORF">FOXG_22322</name>
</gene>
<dbReference type="EMBL" id="DS231727">
    <property type="protein sequence ID" value="KNB18651.1"/>
    <property type="molecule type" value="Genomic_DNA"/>
</dbReference>
<evidence type="ECO:0000313" key="2">
    <source>
        <dbReference type="EMBL" id="KNB18651.1"/>
    </source>
</evidence>
<dbReference type="Proteomes" id="UP000009097">
    <property type="component" value="Unassembled WGS sequence"/>
</dbReference>
<accession>A0A0J9W7Q3</accession>
<feature type="transmembrane region" description="Helical" evidence="1">
    <location>
        <begin position="13"/>
        <end position="37"/>
    </location>
</feature>
<dbReference type="GeneID" id="28963028"/>
<keyword evidence="1" id="KW-0812">Transmembrane</keyword>
<sequence length="264" mass="29294">MTASMEDSRTEPWLPWAGLLLEAGAQRLLISSVYVLIFVYHTRRSLPVYRASWHQERIFTLTLHILSGVIELARYYLRATEGTVLPDIMDTILCLIHSLTTLRLARPLLRGNETTRAAYQAPAIIRPILAVMAIVRKDSNLHGAVVKLLHAFLYTRLLIFASKRIRLTKVQSQSTIYAQSVFLGAVLAIESSGLPVAVAVYIGAVGLVMVLNRSVSNHLSRSVCPLAESIGSFSLTRLQITRGSQIFLTALSTYSTILLMGWTD</sequence>
<feature type="transmembrane region" description="Helical" evidence="1">
    <location>
        <begin position="141"/>
        <end position="160"/>
    </location>
</feature>